<protein>
    <submittedName>
        <fullName evidence="2">Metallophosphoesterase</fullName>
    </submittedName>
</protein>
<dbReference type="CDD" id="cd00838">
    <property type="entry name" value="MPP_superfamily"/>
    <property type="match status" value="1"/>
</dbReference>
<evidence type="ECO:0000259" key="1">
    <source>
        <dbReference type="Pfam" id="PF00149"/>
    </source>
</evidence>
<dbReference type="RefSeq" id="WP_216549480.1">
    <property type="nucleotide sequence ID" value="NZ_JAHLQO010000004.1"/>
</dbReference>
<proteinExistence type="predicted"/>
<comment type="caution">
    <text evidence="2">The sequence shown here is derived from an EMBL/GenBank/DDBJ whole genome shotgun (WGS) entry which is preliminary data.</text>
</comment>
<dbReference type="EMBL" id="JAHLQO010000004">
    <property type="protein sequence ID" value="MBU5669646.1"/>
    <property type="molecule type" value="Genomic_DNA"/>
</dbReference>
<reference evidence="2 3" key="1">
    <citation type="submission" date="2021-06" db="EMBL/GenBank/DDBJ databases">
        <authorList>
            <person name="Sun Q."/>
            <person name="Li D."/>
        </authorList>
    </citation>
    <scope>NUCLEOTIDE SEQUENCE [LARGE SCALE GENOMIC DNA]</scope>
    <source>
        <strain evidence="2 3">MSJ-1</strain>
    </source>
</reference>
<name>A0ABS6FK45_9FIRM</name>
<feature type="domain" description="Calcineurin-like phosphoesterase" evidence="1">
    <location>
        <begin position="25"/>
        <end position="211"/>
    </location>
</feature>
<dbReference type="Proteomes" id="UP000783742">
    <property type="component" value="Unassembled WGS sequence"/>
</dbReference>
<dbReference type="Pfam" id="PF00149">
    <property type="entry name" value="Metallophos"/>
    <property type="match status" value="1"/>
</dbReference>
<organism evidence="2 3">
    <name type="scientific">Peptoniphilus ovalis</name>
    <dbReference type="NCBI Taxonomy" id="2841503"/>
    <lineage>
        <taxon>Bacteria</taxon>
        <taxon>Bacillati</taxon>
        <taxon>Bacillota</taxon>
        <taxon>Tissierellia</taxon>
        <taxon>Tissierellales</taxon>
        <taxon>Peptoniphilaceae</taxon>
        <taxon>Peptoniphilus</taxon>
    </lineage>
</organism>
<gene>
    <name evidence="2" type="ORF">KQI68_07305</name>
</gene>
<accession>A0ABS6FK45</accession>
<dbReference type="InterPro" id="IPR004843">
    <property type="entry name" value="Calcineurin-like_PHP"/>
</dbReference>
<keyword evidence="3" id="KW-1185">Reference proteome</keyword>
<sequence>MSDLLEEHLIRDIESQINEIKGIEKVLVLSDLHIPFHKKETILNIVKENLDVKLIIFAGDILDCFNVSSFPKEQHIPLHQELKIASSFLKKIDKLTPNIKKIMFRGNHEFRFKRYLMKFKNEFSPFVSDDVLEIVKNGFSFRDERNIRQVVEPLSDNFDVIDSWYFIYKDLVVDHPTSFSKIPMRTCLSTYDYFKNQGVDFNAITIGHTHKTGNVLHGGTLLSEIGCLCEQMDYANNGNVNYTPQSTAYGLYQFKDDKVDVYNSGAKFVYTGSDINVETLKC</sequence>
<evidence type="ECO:0000313" key="3">
    <source>
        <dbReference type="Proteomes" id="UP000783742"/>
    </source>
</evidence>
<evidence type="ECO:0000313" key="2">
    <source>
        <dbReference type="EMBL" id="MBU5669646.1"/>
    </source>
</evidence>